<reference evidence="2 3" key="1">
    <citation type="journal article" date="2019" name="Genome Biol. Evol.">
        <title>Whole-Genome Sequencing of the Giant Devil Catfish, Bagarius yarrelli.</title>
        <authorList>
            <person name="Jiang W."/>
            <person name="Lv Y."/>
            <person name="Cheng L."/>
            <person name="Yang K."/>
            <person name="Chao B."/>
            <person name="Wang X."/>
            <person name="Li Y."/>
            <person name="Pan X."/>
            <person name="You X."/>
            <person name="Zhang Y."/>
            <person name="Yang J."/>
            <person name="Li J."/>
            <person name="Zhang X."/>
            <person name="Liu S."/>
            <person name="Sun C."/>
            <person name="Yang J."/>
            <person name="Shi Q."/>
        </authorList>
    </citation>
    <scope>NUCLEOTIDE SEQUENCE [LARGE SCALE GENOMIC DNA]</scope>
    <source>
        <strain evidence="2">JWS20170419001</strain>
        <tissue evidence="2">Muscle</tissue>
    </source>
</reference>
<dbReference type="InterPro" id="IPR000159">
    <property type="entry name" value="RA_dom"/>
</dbReference>
<name>A0A556TH89_BAGYA</name>
<dbReference type="Proteomes" id="UP000319801">
    <property type="component" value="Unassembled WGS sequence"/>
</dbReference>
<evidence type="ECO:0000313" key="3">
    <source>
        <dbReference type="Proteomes" id="UP000319801"/>
    </source>
</evidence>
<dbReference type="AlphaFoldDB" id="A0A556TH89"/>
<dbReference type="InterPro" id="IPR033614">
    <property type="entry name" value="RASSF1-6"/>
</dbReference>
<dbReference type="Pfam" id="PF00788">
    <property type="entry name" value="RA"/>
    <property type="match status" value="1"/>
</dbReference>
<gene>
    <name evidence="2" type="ORF">Baya_0088</name>
</gene>
<dbReference type="EMBL" id="VCAZ01000001">
    <property type="protein sequence ID" value="TSK13214.1"/>
    <property type="molecule type" value="Genomic_DNA"/>
</dbReference>
<organism evidence="2 3">
    <name type="scientific">Bagarius yarrelli</name>
    <name type="common">Goonch</name>
    <name type="synonym">Bagrus yarrelli</name>
    <dbReference type="NCBI Taxonomy" id="175774"/>
    <lineage>
        <taxon>Eukaryota</taxon>
        <taxon>Metazoa</taxon>
        <taxon>Chordata</taxon>
        <taxon>Craniata</taxon>
        <taxon>Vertebrata</taxon>
        <taxon>Euteleostomi</taxon>
        <taxon>Actinopterygii</taxon>
        <taxon>Neopterygii</taxon>
        <taxon>Teleostei</taxon>
        <taxon>Ostariophysi</taxon>
        <taxon>Siluriformes</taxon>
        <taxon>Sisoridae</taxon>
        <taxon>Sisorinae</taxon>
        <taxon>Bagarius</taxon>
    </lineage>
</organism>
<sequence>MALKWDICPLELCGFCRNTWCVSDSSFALSASENDLIALHCSSQDAEKEKDLRTHLSYEEIRHNIDLYNAATRDHFKMTLLFHCGMSCLEKRYREKDFRPQFSAMEKLHALTIVCGFGSAGLVCGFVGRRVLGVRVWECGFGSAGLGVRSAWECGSAGVRARLGVRECVRVWECGSACAFGSAGVRARLGVRECVRVWECGSVLFGSAECGSACAFGSAGQLQHTVQQVIEALLHKFTVADNPAKFALYKRFRREDHEAEHPLLLRLLAGPDLDTLSFVLREQQTGEVLNECKMRLGKLRGRSHTNSTAARLFLHLHLQGMEGVERTARLHEQKKALRESIAFTR</sequence>
<dbReference type="PROSITE" id="PS50200">
    <property type="entry name" value="RA"/>
    <property type="match status" value="1"/>
</dbReference>
<dbReference type="OrthoDB" id="74314at2759"/>
<dbReference type="GO" id="GO:0005737">
    <property type="term" value="C:cytoplasm"/>
    <property type="evidence" value="ECO:0007669"/>
    <property type="project" value="TreeGrafter"/>
</dbReference>
<keyword evidence="3" id="KW-1185">Reference proteome</keyword>
<dbReference type="Gene3D" id="3.10.20.90">
    <property type="entry name" value="Phosphatidylinositol 3-kinase Catalytic Subunit, Chain A, domain 1"/>
    <property type="match status" value="1"/>
</dbReference>
<evidence type="ECO:0000259" key="1">
    <source>
        <dbReference type="PROSITE" id="PS50200"/>
    </source>
</evidence>
<dbReference type="GO" id="GO:0007165">
    <property type="term" value="P:signal transduction"/>
    <property type="evidence" value="ECO:0007669"/>
    <property type="project" value="InterPro"/>
</dbReference>
<feature type="domain" description="Ras-associating" evidence="1">
    <location>
        <begin position="225"/>
        <end position="285"/>
    </location>
</feature>
<proteinExistence type="predicted"/>
<dbReference type="PANTHER" id="PTHR22738">
    <property type="entry name" value="RASSF"/>
    <property type="match status" value="1"/>
</dbReference>
<protein>
    <submittedName>
        <fullName evidence="2">Ras association domain-containing protein 3</fullName>
    </submittedName>
</protein>
<evidence type="ECO:0000313" key="2">
    <source>
        <dbReference type="EMBL" id="TSK13214.1"/>
    </source>
</evidence>
<accession>A0A556TH89</accession>
<comment type="caution">
    <text evidence="2">The sequence shown here is derived from an EMBL/GenBank/DDBJ whole genome shotgun (WGS) entry which is preliminary data.</text>
</comment>
<dbReference type="PANTHER" id="PTHR22738:SF8">
    <property type="entry name" value="RAS ASSOCIATION DOMAIN-CONTAINING PROTEIN 3"/>
    <property type="match status" value="1"/>
</dbReference>